<evidence type="ECO:0000313" key="2">
    <source>
        <dbReference type="EMBL" id="KAG8549367.1"/>
    </source>
</evidence>
<reference evidence="2" key="1">
    <citation type="thesis" date="2020" institute="ProQuest LLC" country="789 East Eisenhower Parkway, Ann Arbor, MI, USA">
        <title>Comparative Genomics and Chromosome Evolution.</title>
        <authorList>
            <person name="Mudd A.B."/>
        </authorList>
    </citation>
    <scope>NUCLEOTIDE SEQUENCE</scope>
    <source>
        <strain evidence="2">237g6f4</strain>
        <tissue evidence="2">Blood</tissue>
    </source>
</reference>
<dbReference type="EMBL" id="WNYA01000190">
    <property type="protein sequence ID" value="KAG8549367.1"/>
    <property type="molecule type" value="Genomic_DNA"/>
</dbReference>
<evidence type="ECO:0000313" key="3">
    <source>
        <dbReference type="Proteomes" id="UP000824782"/>
    </source>
</evidence>
<sequence>MQSGPKLALPDVVDTKCAPYPHLLPLLKSIVLSIFSHVSYGFFIGKEICNGAKYQERLSKTNHRSPAPAAHQPPGRCFALPPGLHCVLQAQRVTTGHHCEWCRSCVFLPSLLSVALNVLSCCGLFWRVKS</sequence>
<gene>
    <name evidence="2" type="ORF">GDO81_021402</name>
</gene>
<dbReference type="AlphaFoldDB" id="A0AAV6ZJL6"/>
<proteinExistence type="predicted"/>
<name>A0AAV6ZJL6_ENGPU</name>
<keyword evidence="1" id="KW-0472">Membrane</keyword>
<protein>
    <submittedName>
        <fullName evidence="2">Uncharacterized protein</fullName>
    </submittedName>
</protein>
<evidence type="ECO:0000256" key="1">
    <source>
        <dbReference type="SAM" id="Phobius"/>
    </source>
</evidence>
<accession>A0AAV6ZJL6</accession>
<keyword evidence="3" id="KW-1185">Reference proteome</keyword>
<comment type="caution">
    <text evidence="2">The sequence shown here is derived from an EMBL/GenBank/DDBJ whole genome shotgun (WGS) entry which is preliminary data.</text>
</comment>
<keyword evidence="1" id="KW-0812">Transmembrane</keyword>
<keyword evidence="1" id="KW-1133">Transmembrane helix</keyword>
<feature type="transmembrane region" description="Helical" evidence="1">
    <location>
        <begin position="106"/>
        <end position="126"/>
    </location>
</feature>
<organism evidence="2 3">
    <name type="scientific">Engystomops pustulosus</name>
    <name type="common">Tungara frog</name>
    <name type="synonym">Physalaemus pustulosus</name>
    <dbReference type="NCBI Taxonomy" id="76066"/>
    <lineage>
        <taxon>Eukaryota</taxon>
        <taxon>Metazoa</taxon>
        <taxon>Chordata</taxon>
        <taxon>Craniata</taxon>
        <taxon>Vertebrata</taxon>
        <taxon>Euteleostomi</taxon>
        <taxon>Amphibia</taxon>
        <taxon>Batrachia</taxon>
        <taxon>Anura</taxon>
        <taxon>Neobatrachia</taxon>
        <taxon>Hyloidea</taxon>
        <taxon>Leptodactylidae</taxon>
        <taxon>Leiuperinae</taxon>
        <taxon>Engystomops</taxon>
    </lineage>
</organism>
<dbReference type="Proteomes" id="UP000824782">
    <property type="component" value="Unassembled WGS sequence"/>
</dbReference>